<feature type="transmembrane region" description="Helical" evidence="6">
    <location>
        <begin position="152"/>
        <end position="170"/>
    </location>
</feature>
<keyword evidence="3 6" id="KW-0812">Transmembrane</keyword>
<feature type="transmembrane region" description="Helical" evidence="6">
    <location>
        <begin position="110"/>
        <end position="127"/>
    </location>
</feature>
<comment type="similarity">
    <text evidence="2">Belongs to the oxidase-dependent Fe transporter (OFeT) (TC 9.A.10.1) family.</text>
</comment>
<evidence type="ECO:0000256" key="1">
    <source>
        <dbReference type="ARBA" id="ARBA00004141"/>
    </source>
</evidence>
<dbReference type="PATRIC" id="fig|316.110.peg.2392"/>
<dbReference type="Pfam" id="PF03239">
    <property type="entry name" value="FTR1"/>
    <property type="match status" value="1"/>
</dbReference>
<keyword evidence="5 6" id="KW-0472">Membrane</keyword>
<dbReference type="EMBL" id="JXXD01000240">
    <property type="protein sequence ID" value="KIZ33488.1"/>
    <property type="molecule type" value="Genomic_DNA"/>
</dbReference>
<evidence type="ECO:0000313" key="8">
    <source>
        <dbReference type="Proteomes" id="UP000032439"/>
    </source>
</evidence>
<evidence type="ECO:0000256" key="4">
    <source>
        <dbReference type="ARBA" id="ARBA00022989"/>
    </source>
</evidence>
<feature type="transmembrane region" description="Helical" evidence="6">
    <location>
        <begin position="182"/>
        <end position="202"/>
    </location>
</feature>
<feature type="transmembrane region" description="Helical" evidence="6">
    <location>
        <begin position="38"/>
        <end position="58"/>
    </location>
</feature>
<feature type="transmembrane region" description="Helical" evidence="6">
    <location>
        <begin position="251"/>
        <end position="272"/>
    </location>
</feature>
<proteinExistence type="inferred from homology"/>
<comment type="caution">
    <text evidence="7">The sequence shown here is derived from an EMBL/GenBank/DDBJ whole genome shotgun (WGS) entry which is preliminary data.</text>
</comment>
<evidence type="ECO:0000256" key="2">
    <source>
        <dbReference type="ARBA" id="ARBA00008333"/>
    </source>
</evidence>
<dbReference type="RefSeq" id="WP_044316167.1">
    <property type="nucleotide sequence ID" value="NZ_JXXD01000240.1"/>
</dbReference>
<organism evidence="7 8">
    <name type="scientific">Stutzerimonas stutzeri</name>
    <name type="common">Pseudomonas stutzeri</name>
    <dbReference type="NCBI Taxonomy" id="316"/>
    <lineage>
        <taxon>Bacteria</taxon>
        <taxon>Pseudomonadati</taxon>
        <taxon>Pseudomonadota</taxon>
        <taxon>Gammaproteobacteria</taxon>
        <taxon>Pseudomonadales</taxon>
        <taxon>Pseudomonadaceae</taxon>
        <taxon>Stutzerimonas</taxon>
    </lineage>
</organism>
<evidence type="ECO:0000256" key="6">
    <source>
        <dbReference type="SAM" id="Phobius"/>
    </source>
</evidence>
<dbReference type="GO" id="GO:0033573">
    <property type="term" value="C:high-affinity iron permease complex"/>
    <property type="evidence" value="ECO:0007669"/>
    <property type="project" value="InterPro"/>
</dbReference>
<dbReference type="InterPro" id="IPR004923">
    <property type="entry name" value="FTR1/Fip1/EfeU"/>
</dbReference>
<dbReference type="PANTHER" id="PTHR31632">
    <property type="entry name" value="IRON TRANSPORTER FTH1"/>
    <property type="match status" value="1"/>
</dbReference>
<comment type="subcellular location">
    <subcellularLocation>
        <location evidence="1">Membrane</location>
        <topology evidence="1">Multi-pass membrane protein</topology>
    </subcellularLocation>
</comment>
<protein>
    <submittedName>
        <fullName evidence="7">FTR1 family iron permease</fullName>
    </submittedName>
</protein>
<sequence length="285" mass="30381">MGQSMFIVWRESVEALLVIGILHAWLRQQPGAGNALRMLWAGVAAGLGLAAALGWGVLQAGDWLAGSGGEWFQCAMLLVASLLILHMVGWMHQHGRTLKTSLQNSAAEKLSQGSGIGLLLLAMLAVGREGSETVVFLYGIGNQQAGMDLTRFVIGGVLGFVLAVLSYAALQAGSRYFSWRRFFQVSEVILLLLGGALLMAALDRFSGQLMGMDVPEVFYTVFGDPLWDTSALLDDGSALGGTLAGLTGYRAMPSLAAVVTLALYWLAAWAWLKPRAQVQLAARPA</sequence>
<feature type="transmembrane region" description="Helical" evidence="6">
    <location>
        <begin position="70"/>
        <end position="89"/>
    </location>
</feature>
<gene>
    <name evidence="7" type="ORF">LO50_20270</name>
</gene>
<dbReference type="GO" id="GO:0015093">
    <property type="term" value="F:ferrous iron transmembrane transporter activity"/>
    <property type="evidence" value="ECO:0007669"/>
    <property type="project" value="TreeGrafter"/>
</dbReference>
<name>A0A0D7DY24_STUST</name>
<reference evidence="7 8" key="1">
    <citation type="submission" date="2014-11" db="EMBL/GenBank/DDBJ databases">
        <title>Genomics and ecophysiology of heterotrophic nitrogen fixing bacteria isolated from estuarine surface water.</title>
        <authorList>
            <person name="Bentzon-Tilia M."/>
            <person name="Severin I."/>
            <person name="Hansen L.H."/>
            <person name="Riemann L."/>
        </authorList>
    </citation>
    <scope>NUCLEOTIDE SEQUENCE [LARGE SCALE GENOMIC DNA]</scope>
    <source>
        <strain evidence="7 8">BAL361</strain>
    </source>
</reference>
<dbReference type="AlphaFoldDB" id="A0A0D7DY24"/>
<accession>A0A0D7DY24</accession>
<evidence type="ECO:0000256" key="5">
    <source>
        <dbReference type="ARBA" id="ARBA00023136"/>
    </source>
</evidence>
<dbReference type="Proteomes" id="UP000032439">
    <property type="component" value="Unassembled WGS sequence"/>
</dbReference>
<evidence type="ECO:0000313" key="7">
    <source>
        <dbReference type="EMBL" id="KIZ33488.1"/>
    </source>
</evidence>
<evidence type="ECO:0000256" key="3">
    <source>
        <dbReference type="ARBA" id="ARBA00022692"/>
    </source>
</evidence>
<dbReference type="PANTHER" id="PTHR31632:SF2">
    <property type="entry name" value="PLASMA MEMBRANE IRON PERMEASE"/>
    <property type="match status" value="1"/>
</dbReference>
<keyword evidence="4 6" id="KW-1133">Transmembrane helix</keyword>